<evidence type="ECO:0000313" key="5">
    <source>
        <dbReference type="Proteomes" id="UP000606044"/>
    </source>
</evidence>
<dbReference type="AlphaFoldDB" id="A0A917FE44"/>
<name>A0A917FE44_9HYPH</name>
<keyword evidence="2" id="KW-0804">Transcription</keyword>
<dbReference type="EMBL" id="BMCT01000005">
    <property type="protein sequence ID" value="GGF72621.1"/>
    <property type="molecule type" value="Genomic_DNA"/>
</dbReference>
<organism evidence="4 5">
    <name type="scientific">Azorhizobium oxalatiphilum</name>
    <dbReference type="NCBI Taxonomy" id="980631"/>
    <lineage>
        <taxon>Bacteria</taxon>
        <taxon>Pseudomonadati</taxon>
        <taxon>Pseudomonadota</taxon>
        <taxon>Alphaproteobacteria</taxon>
        <taxon>Hyphomicrobiales</taxon>
        <taxon>Xanthobacteraceae</taxon>
        <taxon>Azorhizobium</taxon>
    </lineage>
</organism>
<dbReference type="SUPFAM" id="SSF48498">
    <property type="entry name" value="Tetracyclin repressor-like, C-terminal domain"/>
    <property type="match status" value="1"/>
</dbReference>
<proteinExistence type="predicted"/>
<dbReference type="Pfam" id="PF16859">
    <property type="entry name" value="TetR_C_11"/>
    <property type="match status" value="1"/>
</dbReference>
<sequence>MSASFAASWRERFERAYVMLDRAVLRGELPATISREDLMQAPVAPAWFRSFVSHMPMDKEFARKTTADVLKLAR</sequence>
<dbReference type="Gene3D" id="1.10.357.10">
    <property type="entry name" value="Tetracycline Repressor, domain 2"/>
    <property type="match status" value="1"/>
</dbReference>
<comment type="caution">
    <text evidence="4">The sequence shown here is derived from an EMBL/GenBank/DDBJ whole genome shotgun (WGS) entry which is preliminary data.</text>
</comment>
<evidence type="ECO:0000313" key="4">
    <source>
        <dbReference type="EMBL" id="GGF72621.1"/>
    </source>
</evidence>
<reference evidence="4" key="1">
    <citation type="journal article" date="2014" name="Int. J. Syst. Evol. Microbiol.">
        <title>Complete genome sequence of Corynebacterium casei LMG S-19264T (=DSM 44701T), isolated from a smear-ripened cheese.</title>
        <authorList>
            <consortium name="US DOE Joint Genome Institute (JGI-PGF)"/>
            <person name="Walter F."/>
            <person name="Albersmeier A."/>
            <person name="Kalinowski J."/>
            <person name="Ruckert C."/>
        </authorList>
    </citation>
    <scope>NUCLEOTIDE SEQUENCE</scope>
    <source>
        <strain evidence="4">CCM 7897</strain>
    </source>
</reference>
<evidence type="ECO:0000256" key="1">
    <source>
        <dbReference type="ARBA" id="ARBA00023015"/>
    </source>
</evidence>
<dbReference type="InterPro" id="IPR011075">
    <property type="entry name" value="TetR_C"/>
</dbReference>
<keyword evidence="5" id="KW-1185">Reference proteome</keyword>
<dbReference type="RefSeq" id="WP_188581002.1">
    <property type="nucleotide sequence ID" value="NZ_BMCT01000005.1"/>
</dbReference>
<keyword evidence="1" id="KW-0805">Transcription regulation</keyword>
<feature type="domain" description="Tetracyclin repressor-like C-terminal" evidence="3">
    <location>
        <begin position="6"/>
        <end position="69"/>
    </location>
</feature>
<reference evidence="4" key="2">
    <citation type="submission" date="2020-09" db="EMBL/GenBank/DDBJ databases">
        <authorList>
            <person name="Sun Q."/>
            <person name="Sedlacek I."/>
        </authorList>
    </citation>
    <scope>NUCLEOTIDE SEQUENCE</scope>
    <source>
        <strain evidence="4">CCM 7897</strain>
    </source>
</reference>
<gene>
    <name evidence="4" type="ORF">GCM10007301_35560</name>
</gene>
<accession>A0A917FE44</accession>
<evidence type="ECO:0000259" key="3">
    <source>
        <dbReference type="Pfam" id="PF16859"/>
    </source>
</evidence>
<dbReference type="Proteomes" id="UP000606044">
    <property type="component" value="Unassembled WGS sequence"/>
</dbReference>
<dbReference type="InterPro" id="IPR036271">
    <property type="entry name" value="Tet_transcr_reg_TetR-rel_C_sf"/>
</dbReference>
<protein>
    <recommendedName>
        <fullName evidence="3">Tetracyclin repressor-like C-terminal domain-containing protein</fullName>
    </recommendedName>
</protein>
<evidence type="ECO:0000256" key="2">
    <source>
        <dbReference type="ARBA" id="ARBA00023163"/>
    </source>
</evidence>